<dbReference type="EMBL" id="JBHUHR010000015">
    <property type="protein sequence ID" value="MFD2034000.1"/>
    <property type="molecule type" value="Genomic_DNA"/>
</dbReference>
<accession>A0ABW4VJ32</accession>
<keyword evidence="1" id="KW-0676">Redox-active center</keyword>
<proteinExistence type="predicted"/>
<dbReference type="PANTHER" id="PTHR42852">
    <property type="entry name" value="THIOL:DISULFIDE INTERCHANGE PROTEIN DSBE"/>
    <property type="match status" value="1"/>
</dbReference>
<reference evidence="5" key="1">
    <citation type="journal article" date="2019" name="Int. J. Syst. Evol. Microbiol.">
        <title>The Global Catalogue of Microorganisms (GCM) 10K type strain sequencing project: providing services to taxonomists for standard genome sequencing and annotation.</title>
        <authorList>
            <consortium name="The Broad Institute Genomics Platform"/>
            <consortium name="The Broad Institute Genome Sequencing Center for Infectious Disease"/>
            <person name="Wu L."/>
            <person name="Ma J."/>
        </authorList>
    </citation>
    <scope>NUCLEOTIDE SEQUENCE [LARGE SCALE GENOMIC DNA]</scope>
    <source>
        <strain evidence="5">CGMCC 1.15180</strain>
    </source>
</reference>
<evidence type="ECO:0000256" key="2">
    <source>
        <dbReference type="SAM" id="SignalP"/>
    </source>
</evidence>
<dbReference type="Proteomes" id="UP001597361">
    <property type="component" value="Unassembled WGS sequence"/>
</dbReference>
<dbReference type="InterPro" id="IPR050553">
    <property type="entry name" value="Thioredoxin_ResA/DsbE_sf"/>
</dbReference>
<dbReference type="InterPro" id="IPR017937">
    <property type="entry name" value="Thioredoxin_CS"/>
</dbReference>
<name>A0ABW4VJ32_9BACT</name>
<dbReference type="PANTHER" id="PTHR42852:SF13">
    <property type="entry name" value="PROTEIN DIPZ"/>
    <property type="match status" value="1"/>
</dbReference>
<evidence type="ECO:0000256" key="1">
    <source>
        <dbReference type="ARBA" id="ARBA00023284"/>
    </source>
</evidence>
<comment type="caution">
    <text evidence="4">The sequence shown here is derived from an EMBL/GenBank/DDBJ whole genome shotgun (WGS) entry which is preliminary data.</text>
</comment>
<protein>
    <submittedName>
        <fullName evidence="4">TlpA family protein disulfide reductase</fullName>
    </submittedName>
</protein>
<dbReference type="Pfam" id="PF00578">
    <property type="entry name" value="AhpC-TSA"/>
    <property type="match status" value="1"/>
</dbReference>
<gene>
    <name evidence="4" type="ORF">ACFSKL_04310</name>
</gene>
<dbReference type="InterPro" id="IPR013766">
    <property type="entry name" value="Thioredoxin_domain"/>
</dbReference>
<dbReference type="Gene3D" id="3.40.30.10">
    <property type="entry name" value="Glutaredoxin"/>
    <property type="match status" value="1"/>
</dbReference>
<evidence type="ECO:0000313" key="4">
    <source>
        <dbReference type="EMBL" id="MFD2034000.1"/>
    </source>
</evidence>
<dbReference type="PROSITE" id="PS51352">
    <property type="entry name" value="THIOREDOXIN_2"/>
    <property type="match status" value="1"/>
</dbReference>
<evidence type="ECO:0000259" key="3">
    <source>
        <dbReference type="PROSITE" id="PS51352"/>
    </source>
</evidence>
<dbReference type="PROSITE" id="PS00194">
    <property type="entry name" value="THIOREDOXIN_1"/>
    <property type="match status" value="1"/>
</dbReference>
<evidence type="ECO:0000313" key="5">
    <source>
        <dbReference type="Proteomes" id="UP001597361"/>
    </source>
</evidence>
<feature type="chain" id="PRO_5047187494" evidence="2">
    <location>
        <begin position="20"/>
        <end position="434"/>
    </location>
</feature>
<keyword evidence="5" id="KW-1185">Reference proteome</keyword>
<dbReference type="InterPro" id="IPR000866">
    <property type="entry name" value="AhpC/TSA"/>
</dbReference>
<dbReference type="RefSeq" id="WP_376883805.1">
    <property type="nucleotide sequence ID" value="NZ_JBHUHR010000015.1"/>
</dbReference>
<dbReference type="CDD" id="cd02966">
    <property type="entry name" value="TlpA_like_family"/>
    <property type="match status" value="1"/>
</dbReference>
<dbReference type="SUPFAM" id="SSF52833">
    <property type="entry name" value="Thioredoxin-like"/>
    <property type="match status" value="1"/>
</dbReference>
<feature type="domain" description="Thioredoxin" evidence="3">
    <location>
        <begin position="26"/>
        <end position="169"/>
    </location>
</feature>
<sequence>MKKQFTLLIAMLLSICAFGQQKLEPLDIGDQIPNLKFENVLNHPDGEILLSDYKGKLLILDFWATWCAPCVASFPKLDSLDKAFGDDLVILPVTYQNREEVEKLFSRMPKLKDIRKPMVYGDNILNNTFPHRILPHYVWIGKKGEVLAITGADEINAESINQVIKSGQSALGRKADQKLIPFEREAFFLTENRQITYKPVVYQSGITSYIPGLISQSMIFPLEKDHVRVLIHNNTRLGIMQKAYSEFNSSKHIGLNRVVIESKHQDILTTEMGSGEKLDAWMKENAFCVEFIVPKTRQKELWGYFRQDLKRWFPEFDTKIEKRESEVLALVRTDDKVDISTKHQKSNIQMNHESATLQNYPISSFLGRINSLYRSGGKYIVDKSEINTNVDIHIQADMGNLEQLNQELSKYGLTIIESVEEIDFLIISDANPSL</sequence>
<dbReference type="InterPro" id="IPR036249">
    <property type="entry name" value="Thioredoxin-like_sf"/>
</dbReference>
<keyword evidence="2" id="KW-0732">Signal</keyword>
<feature type="signal peptide" evidence="2">
    <location>
        <begin position="1"/>
        <end position="19"/>
    </location>
</feature>
<organism evidence="4 5">
    <name type="scientific">Belliella marina</name>
    <dbReference type="NCBI Taxonomy" id="1644146"/>
    <lineage>
        <taxon>Bacteria</taxon>
        <taxon>Pseudomonadati</taxon>
        <taxon>Bacteroidota</taxon>
        <taxon>Cytophagia</taxon>
        <taxon>Cytophagales</taxon>
        <taxon>Cyclobacteriaceae</taxon>
        <taxon>Belliella</taxon>
    </lineage>
</organism>